<proteinExistence type="predicted"/>
<dbReference type="Pfam" id="PF01478">
    <property type="entry name" value="Peptidase_A24"/>
    <property type="match status" value="1"/>
</dbReference>
<keyword evidence="8" id="KW-0378">Hydrolase</keyword>
<keyword evidence="3 6" id="KW-0812">Transmembrane</keyword>
<feature type="transmembrane region" description="Helical" evidence="6">
    <location>
        <begin position="135"/>
        <end position="154"/>
    </location>
</feature>
<comment type="subcellular location">
    <subcellularLocation>
        <location evidence="1">Cell membrane</location>
        <topology evidence="1">Multi-pass membrane protein</topology>
    </subcellularLocation>
</comment>
<keyword evidence="2" id="KW-1003">Cell membrane</keyword>
<evidence type="ECO:0000313" key="8">
    <source>
        <dbReference type="EMBL" id="NJC32857.1"/>
    </source>
</evidence>
<organism evidence="8 9">
    <name type="scientific">Sphingomonas jejuensis</name>
    <dbReference type="NCBI Taxonomy" id="904715"/>
    <lineage>
        <taxon>Bacteria</taxon>
        <taxon>Pseudomonadati</taxon>
        <taxon>Pseudomonadota</taxon>
        <taxon>Alphaproteobacteria</taxon>
        <taxon>Sphingomonadales</taxon>
        <taxon>Sphingomonadaceae</taxon>
        <taxon>Sphingomonas</taxon>
    </lineage>
</organism>
<sequence>MTGAPTPTLILLGLLAAALLTAAATDLRERIIWDRLNLAIALCAPAFWWATGLSPWPGMALQLGLGVAVFAMFAGLFAVGMMGGGDVKLLGALALWLPLGPLVEMLFWMAVGGGALTVVMIVWHRIRPAEGAIEVPYGVAIAGAGLWVLGTRYLNQFV</sequence>
<feature type="domain" description="Prepilin type IV endopeptidase peptidase" evidence="7">
    <location>
        <begin position="14"/>
        <end position="117"/>
    </location>
</feature>
<dbReference type="Proteomes" id="UP000734218">
    <property type="component" value="Unassembled WGS sequence"/>
</dbReference>
<evidence type="ECO:0000256" key="3">
    <source>
        <dbReference type="ARBA" id="ARBA00022692"/>
    </source>
</evidence>
<evidence type="ECO:0000256" key="2">
    <source>
        <dbReference type="ARBA" id="ARBA00022475"/>
    </source>
</evidence>
<reference evidence="8 9" key="1">
    <citation type="submission" date="2020-03" db="EMBL/GenBank/DDBJ databases">
        <title>Genomic Encyclopedia of Type Strains, Phase IV (KMG-IV): sequencing the most valuable type-strain genomes for metagenomic binning, comparative biology and taxonomic classification.</title>
        <authorList>
            <person name="Goeker M."/>
        </authorList>
    </citation>
    <scope>NUCLEOTIDE SEQUENCE [LARGE SCALE GENOMIC DNA]</scope>
    <source>
        <strain evidence="8 9">DSM 27651</strain>
    </source>
</reference>
<evidence type="ECO:0000313" key="9">
    <source>
        <dbReference type="Proteomes" id="UP000734218"/>
    </source>
</evidence>
<evidence type="ECO:0000259" key="7">
    <source>
        <dbReference type="Pfam" id="PF01478"/>
    </source>
</evidence>
<accession>A0ABX0XJ07</accession>
<protein>
    <submittedName>
        <fullName evidence="8">Prepilin peptidase CpaA</fullName>
        <ecNumber evidence="8">3.4.23.43</ecNumber>
    </submittedName>
</protein>
<dbReference type="EMBL" id="JAATJE010000001">
    <property type="protein sequence ID" value="NJC32857.1"/>
    <property type="molecule type" value="Genomic_DNA"/>
</dbReference>
<dbReference type="GO" id="GO:0004190">
    <property type="term" value="F:aspartic-type endopeptidase activity"/>
    <property type="evidence" value="ECO:0007669"/>
    <property type="project" value="UniProtKB-EC"/>
</dbReference>
<evidence type="ECO:0000256" key="1">
    <source>
        <dbReference type="ARBA" id="ARBA00004651"/>
    </source>
</evidence>
<dbReference type="Gene3D" id="1.20.120.1220">
    <property type="match status" value="1"/>
</dbReference>
<dbReference type="EC" id="3.4.23.43" evidence="8"/>
<comment type="caution">
    <text evidence="8">The sequence shown here is derived from an EMBL/GenBank/DDBJ whole genome shotgun (WGS) entry which is preliminary data.</text>
</comment>
<evidence type="ECO:0000256" key="4">
    <source>
        <dbReference type="ARBA" id="ARBA00022989"/>
    </source>
</evidence>
<gene>
    <name evidence="8" type="ORF">GGR88_000331</name>
</gene>
<feature type="transmembrane region" description="Helical" evidence="6">
    <location>
        <begin position="63"/>
        <end position="85"/>
    </location>
</feature>
<name>A0ABX0XJ07_9SPHN</name>
<dbReference type="RefSeq" id="WP_167952349.1">
    <property type="nucleotide sequence ID" value="NZ_JAATJE010000001.1"/>
</dbReference>
<keyword evidence="9" id="KW-1185">Reference proteome</keyword>
<dbReference type="PANTHER" id="PTHR36506:SF1">
    <property type="entry name" value="PREFLAGELLIN PEPTIDASE"/>
    <property type="match status" value="1"/>
</dbReference>
<keyword evidence="5 6" id="KW-0472">Membrane</keyword>
<dbReference type="InterPro" id="IPR052218">
    <property type="entry name" value="Preflagellin_Peptidase"/>
</dbReference>
<dbReference type="InterPro" id="IPR000045">
    <property type="entry name" value="Prepilin_IV_endopep_pep"/>
</dbReference>
<evidence type="ECO:0000256" key="5">
    <source>
        <dbReference type="ARBA" id="ARBA00023136"/>
    </source>
</evidence>
<evidence type="ECO:0000256" key="6">
    <source>
        <dbReference type="SAM" id="Phobius"/>
    </source>
</evidence>
<keyword evidence="4 6" id="KW-1133">Transmembrane helix</keyword>
<feature type="transmembrane region" description="Helical" evidence="6">
    <location>
        <begin position="34"/>
        <end position="51"/>
    </location>
</feature>
<dbReference type="PANTHER" id="PTHR36506">
    <property type="entry name" value="PREFLAGELLIN PEPTIDASE"/>
    <property type="match status" value="1"/>
</dbReference>